<accession>A0A194VM19</accession>
<reference evidence="1" key="1">
    <citation type="submission" date="2014-12" db="EMBL/GenBank/DDBJ databases">
        <title>Genome Sequence of Valsa Canker Pathogens Uncovers a Specific Adaption of Colonization on Woody Bark.</title>
        <authorList>
            <person name="Yin Z."/>
            <person name="Liu H."/>
            <person name="Gao X."/>
            <person name="Li Z."/>
            <person name="Song N."/>
            <person name="Ke X."/>
            <person name="Dai Q."/>
            <person name="Wu Y."/>
            <person name="Sun Y."/>
            <person name="Xu J.-R."/>
            <person name="Kang Z.K."/>
            <person name="Wang L."/>
            <person name="Huang L."/>
        </authorList>
    </citation>
    <scope>NUCLEOTIDE SEQUENCE [LARGE SCALE GENOMIC DNA]</scope>
    <source>
        <strain evidence="1">03-8</strain>
    </source>
</reference>
<dbReference type="EMBL" id="CM003098">
    <property type="protein sequence ID" value="KUI65047.1"/>
    <property type="molecule type" value="Genomic_DNA"/>
</dbReference>
<sequence length="100" mass="11261">MSQSSLVLVVAVDVGEARGEGTWGEVEVAEAEFEVEDRGEARRFWFCRETRKDLGDIILWDVAVDISGGALKGQTREPNWKIPIRQVTGRDNKEAREVRS</sequence>
<proteinExistence type="predicted"/>
<evidence type="ECO:0000313" key="1">
    <source>
        <dbReference type="EMBL" id="KUI65047.1"/>
    </source>
</evidence>
<evidence type="ECO:0000313" key="2">
    <source>
        <dbReference type="Proteomes" id="UP000078559"/>
    </source>
</evidence>
<gene>
    <name evidence="1" type="ORF">VM1G_11303</name>
</gene>
<name>A0A194VM19_CYTMA</name>
<dbReference type="AlphaFoldDB" id="A0A194VM19"/>
<organism evidence="1 2">
    <name type="scientific">Cytospora mali</name>
    <name type="common">Apple Valsa canker fungus</name>
    <name type="synonym">Valsa mali</name>
    <dbReference type="NCBI Taxonomy" id="578113"/>
    <lineage>
        <taxon>Eukaryota</taxon>
        <taxon>Fungi</taxon>
        <taxon>Dikarya</taxon>
        <taxon>Ascomycota</taxon>
        <taxon>Pezizomycotina</taxon>
        <taxon>Sordariomycetes</taxon>
        <taxon>Sordariomycetidae</taxon>
        <taxon>Diaporthales</taxon>
        <taxon>Cytosporaceae</taxon>
        <taxon>Cytospora</taxon>
    </lineage>
</organism>
<protein>
    <submittedName>
        <fullName evidence="1">Uncharacterized protein</fullName>
    </submittedName>
</protein>
<keyword evidence="2" id="KW-1185">Reference proteome</keyword>
<dbReference type="Proteomes" id="UP000078559">
    <property type="component" value="Chromosome 1"/>
</dbReference>